<name>A0AA39QWS4_9LECA</name>
<accession>A0AA39QWS4</accession>
<evidence type="ECO:0000313" key="3">
    <source>
        <dbReference type="Proteomes" id="UP001166286"/>
    </source>
</evidence>
<keyword evidence="3" id="KW-1185">Reference proteome</keyword>
<organism evidence="2 3">
    <name type="scientific">Cladonia borealis</name>
    <dbReference type="NCBI Taxonomy" id="184061"/>
    <lineage>
        <taxon>Eukaryota</taxon>
        <taxon>Fungi</taxon>
        <taxon>Dikarya</taxon>
        <taxon>Ascomycota</taxon>
        <taxon>Pezizomycotina</taxon>
        <taxon>Lecanoromycetes</taxon>
        <taxon>OSLEUM clade</taxon>
        <taxon>Lecanoromycetidae</taxon>
        <taxon>Lecanorales</taxon>
        <taxon>Lecanorineae</taxon>
        <taxon>Cladoniaceae</taxon>
        <taxon>Cladonia</taxon>
    </lineage>
</organism>
<sequence length="123" mass="14140">MAPPTATSMNTRMATEATTCTNPNTSSKVDGRGIVAKRDAKEERDAKHRQSQKKLLTNIRGEYLRMRKMIPDIRDVDGIEAMETKMLNAFDKEARDQLARRHMLLEQIADWEKAIREHQGDEK</sequence>
<feature type="compositionally biased region" description="Polar residues" evidence="1">
    <location>
        <begin position="1"/>
        <end position="28"/>
    </location>
</feature>
<feature type="region of interest" description="Disordered" evidence="1">
    <location>
        <begin position="1"/>
        <end position="52"/>
    </location>
</feature>
<evidence type="ECO:0000313" key="2">
    <source>
        <dbReference type="EMBL" id="KAK0509271.1"/>
    </source>
</evidence>
<proteinExistence type="predicted"/>
<reference evidence="2" key="1">
    <citation type="submission" date="2023-03" db="EMBL/GenBank/DDBJ databases">
        <title>Complete genome of Cladonia borealis.</title>
        <authorList>
            <person name="Park H."/>
        </authorList>
    </citation>
    <scope>NUCLEOTIDE SEQUENCE</scope>
    <source>
        <strain evidence="2">ANT050790</strain>
    </source>
</reference>
<gene>
    <name evidence="2" type="ORF">JMJ35_008642</name>
</gene>
<feature type="compositionally biased region" description="Basic and acidic residues" evidence="1">
    <location>
        <begin position="36"/>
        <end position="48"/>
    </location>
</feature>
<protein>
    <submittedName>
        <fullName evidence="2">Uncharacterized protein</fullName>
    </submittedName>
</protein>
<evidence type="ECO:0000256" key="1">
    <source>
        <dbReference type="SAM" id="MobiDB-lite"/>
    </source>
</evidence>
<dbReference type="AlphaFoldDB" id="A0AA39QWS4"/>
<comment type="caution">
    <text evidence="2">The sequence shown here is derived from an EMBL/GenBank/DDBJ whole genome shotgun (WGS) entry which is preliminary data.</text>
</comment>
<dbReference type="EMBL" id="JAFEKC020000019">
    <property type="protein sequence ID" value="KAK0509271.1"/>
    <property type="molecule type" value="Genomic_DNA"/>
</dbReference>
<dbReference type="Proteomes" id="UP001166286">
    <property type="component" value="Unassembled WGS sequence"/>
</dbReference>